<proteinExistence type="predicted"/>
<organism evidence="2 3">
    <name type="scientific">Rhizobium fabae</name>
    <dbReference type="NCBI Taxonomy" id="573179"/>
    <lineage>
        <taxon>Bacteria</taxon>
        <taxon>Pseudomonadati</taxon>
        <taxon>Pseudomonadota</taxon>
        <taxon>Alphaproteobacteria</taxon>
        <taxon>Hyphomicrobiales</taxon>
        <taxon>Rhizobiaceae</taxon>
        <taxon>Rhizobium/Agrobacterium group</taxon>
        <taxon>Rhizobium</taxon>
    </lineage>
</organism>
<keyword evidence="1" id="KW-1133">Transmembrane helix</keyword>
<comment type="caution">
    <text evidence="2">The sequence shown here is derived from an EMBL/GenBank/DDBJ whole genome shotgun (WGS) entry which is preliminary data.</text>
</comment>
<sequence>MESKEGGRANPLSKPVRILLAVWLLPGLLAIFVRMAGFIFLPSIEWTSHAALPSIVAGLLPAALVSWFALKVMDFIPIGDGKMAIGMLLSPFIAYYLGKNLVAIALPMTLAIVAGHQVELSFTVAHADGWRDMKCRTSVELEGLPFLFNEICGVREDIRTSLLPGGPTIVTGRGTSLGLFVKSLRP</sequence>
<dbReference type="EMBL" id="JACIDG010000018">
    <property type="protein sequence ID" value="MBB3918329.1"/>
    <property type="molecule type" value="Genomic_DNA"/>
</dbReference>
<feature type="transmembrane region" description="Helical" evidence="1">
    <location>
        <begin position="50"/>
        <end position="70"/>
    </location>
</feature>
<gene>
    <name evidence="2" type="ORF">GGQ65_005667</name>
</gene>
<accession>A0A7W6BG09</accession>
<dbReference type="AlphaFoldDB" id="A0A7W6BG09"/>
<reference evidence="2 3" key="1">
    <citation type="submission" date="2020-08" db="EMBL/GenBank/DDBJ databases">
        <title>Genomic Encyclopedia of Type Strains, Phase IV (KMG-IV): sequencing the most valuable type-strain genomes for metagenomic binning, comparative biology and taxonomic classification.</title>
        <authorList>
            <person name="Goeker M."/>
        </authorList>
    </citation>
    <scope>NUCLEOTIDE SEQUENCE [LARGE SCALE GENOMIC DNA]</scope>
    <source>
        <strain evidence="2 3">DSM 19331</strain>
    </source>
</reference>
<dbReference type="Proteomes" id="UP000545490">
    <property type="component" value="Unassembled WGS sequence"/>
</dbReference>
<evidence type="ECO:0000313" key="3">
    <source>
        <dbReference type="Proteomes" id="UP000545490"/>
    </source>
</evidence>
<protein>
    <submittedName>
        <fullName evidence="2">Uncharacterized protein</fullName>
    </submittedName>
</protein>
<keyword evidence="1" id="KW-0812">Transmembrane</keyword>
<keyword evidence="1" id="KW-0472">Membrane</keyword>
<dbReference type="RefSeq" id="WP_164737600.1">
    <property type="nucleotide sequence ID" value="NZ_JACIDG010000018.1"/>
</dbReference>
<evidence type="ECO:0000313" key="2">
    <source>
        <dbReference type="EMBL" id="MBB3918329.1"/>
    </source>
</evidence>
<evidence type="ECO:0000256" key="1">
    <source>
        <dbReference type="SAM" id="Phobius"/>
    </source>
</evidence>
<feature type="transmembrane region" description="Helical" evidence="1">
    <location>
        <begin position="20"/>
        <end position="44"/>
    </location>
</feature>
<feature type="transmembrane region" description="Helical" evidence="1">
    <location>
        <begin position="82"/>
        <end position="98"/>
    </location>
</feature>
<name>A0A7W6BG09_9HYPH</name>